<dbReference type="AlphaFoldDB" id="A0A0B6ASE9"/>
<dbReference type="RefSeq" id="WP_013083783.1">
    <property type="nucleotide sequence ID" value="NZ_BCVB01000006.1"/>
</dbReference>
<dbReference type="GeneID" id="93643465"/>
<evidence type="ECO:0000313" key="1">
    <source>
        <dbReference type="EMBL" id="AJI24042.1"/>
    </source>
</evidence>
<dbReference type="Proteomes" id="UP000031829">
    <property type="component" value="Chromosome"/>
</dbReference>
<dbReference type="EMBL" id="CP009920">
    <property type="protein sequence ID" value="AJI24042.1"/>
    <property type="molecule type" value="Genomic_DNA"/>
</dbReference>
<dbReference type="Pfam" id="PF07070">
    <property type="entry name" value="Spo0M"/>
    <property type="match status" value="1"/>
</dbReference>
<dbReference type="PANTHER" id="PTHR40053">
    <property type="entry name" value="SPORULATION-CONTROL PROTEIN SPO0M"/>
    <property type="match status" value="1"/>
</dbReference>
<dbReference type="InterPro" id="IPR009776">
    <property type="entry name" value="Spore_0_M"/>
</dbReference>
<reference evidence="1 2" key="1">
    <citation type="journal article" date="2015" name="Genome Announc.">
        <title>Complete genome sequences for 35 biothreat assay-relevant bacillus species.</title>
        <authorList>
            <person name="Johnson S.L."/>
            <person name="Daligault H.E."/>
            <person name="Davenport K.W."/>
            <person name="Jaissle J."/>
            <person name="Frey K.G."/>
            <person name="Ladner J.T."/>
            <person name="Broomall S.M."/>
            <person name="Bishop-Lilly K.A."/>
            <person name="Bruce D.C."/>
            <person name="Gibbons H.S."/>
            <person name="Coyne S.R."/>
            <person name="Lo C.C."/>
            <person name="Meincke L."/>
            <person name="Munk A.C."/>
            <person name="Koroleva G.I."/>
            <person name="Rosenzweig C.N."/>
            <person name="Palacios G.F."/>
            <person name="Redden C.L."/>
            <person name="Minogue T.D."/>
            <person name="Chain P.S."/>
        </authorList>
    </citation>
    <scope>NUCLEOTIDE SEQUENCE [LARGE SCALE GENOMIC DNA]</scope>
    <source>
        <strain evidence="2">ATCC 14581 / DSM 32 / JCM 2506 / NBRC 15308 / NCIMB 9376 / NCTC 10342 / NRRL B-14308 / VKM B-512</strain>
    </source>
</reference>
<sequence>MFKKMFAKIGVGAAKVDLRLNETAYTLGHVIEGAIVIQGGNVQQHINLIDVEFWLEVQLKSGQMHTHRVESLRAASSFTINEGEKKEIPFTYHLPLDLPISASNVSYFFKTHLDIEGGVDSTDRDPVRIKAPKSLYQLVEGFEALGFREKHHSGKFNGYKQEFSFFPTDFLKGYVNEVEFEVAIEREGIRVLLELDLPSFGREREIKNELFFTNDELSQPSTIARLLEEAMEEMMENPRDYEYYKSPHYDQHSHHPRMSGLGGAMGGFAAGMLGGLLIENLMDDMFEDSALGEIGEDIEEAGEDLLDGDFFDGGDDW</sequence>
<dbReference type="KEGG" id="bmeg:BG04_5522"/>
<dbReference type="HOGENOM" id="CLU_057336_1_0_9"/>
<name>A0A0B6ASE9_PRIM2</name>
<proteinExistence type="predicted"/>
<evidence type="ECO:0000313" key="2">
    <source>
        <dbReference type="Proteomes" id="UP000031829"/>
    </source>
</evidence>
<organism evidence="1 2">
    <name type="scientific">Priestia megaterium (strain ATCC 14581 / DSM 32 / CCUG 1817 / JCM 2506 / NBRC 15308 / NCIMB 9376 / NCTC 10342 / NRRL B-14308 / VKM B-512 / Ford 19)</name>
    <name type="common">Bacillus megaterium</name>
    <dbReference type="NCBI Taxonomy" id="1348623"/>
    <lineage>
        <taxon>Bacteria</taxon>
        <taxon>Bacillati</taxon>
        <taxon>Bacillota</taxon>
        <taxon>Bacilli</taxon>
        <taxon>Bacillales</taxon>
        <taxon>Bacillaceae</taxon>
        <taxon>Priestia</taxon>
    </lineage>
</organism>
<dbReference type="PANTHER" id="PTHR40053:SF1">
    <property type="entry name" value="SPORULATION-CONTROL PROTEIN SPO0M"/>
    <property type="match status" value="1"/>
</dbReference>
<gene>
    <name evidence="1" type="ORF">BG04_5522</name>
</gene>
<dbReference type="PATRIC" id="fig|592022.4.peg.3001"/>
<accession>A0A0B6ASE9</accession>
<protein>
    <submittedName>
        <fullName evidence="1">SpoOM family protein</fullName>
    </submittedName>
</protein>